<name>A0A7M7QF90_NASVI</name>
<keyword evidence="3" id="KW-1185">Reference proteome</keyword>
<evidence type="ECO:0000313" key="2">
    <source>
        <dbReference type="EnsemblMetazoa" id="XP_031784715"/>
    </source>
</evidence>
<evidence type="ECO:0000256" key="1">
    <source>
        <dbReference type="SAM" id="MobiDB-lite"/>
    </source>
</evidence>
<proteinExistence type="predicted"/>
<organism evidence="2 3">
    <name type="scientific">Nasonia vitripennis</name>
    <name type="common">Parasitic wasp</name>
    <dbReference type="NCBI Taxonomy" id="7425"/>
    <lineage>
        <taxon>Eukaryota</taxon>
        <taxon>Metazoa</taxon>
        <taxon>Ecdysozoa</taxon>
        <taxon>Arthropoda</taxon>
        <taxon>Hexapoda</taxon>
        <taxon>Insecta</taxon>
        <taxon>Pterygota</taxon>
        <taxon>Neoptera</taxon>
        <taxon>Endopterygota</taxon>
        <taxon>Hymenoptera</taxon>
        <taxon>Apocrita</taxon>
        <taxon>Proctotrupomorpha</taxon>
        <taxon>Chalcidoidea</taxon>
        <taxon>Pteromalidae</taxon>
        <taxon>Pteromalinae</taxon>
        <taxon>Nasonia</taxon>
    </lineage>
</organism>
<feature type="region of interest" description="Disordered" evidence="1">
    <location>
        <begin position="1"/>
        <end position="21"/>
    </location>
</feature>
<dbReference type="RefSeq" id="XP_031784715.1">
    <property type="nucleotide sequence ID" value="XM_031928855.1"/>
</dbReference>
<dbReference type="GeneID" id="116417171"/>
<dbReference type="AlphaFoldDB" id="A0A7M7QF90"/>
<dbReference type="SMR" id="A0A7M7QF90"/>
<accession>A0A7M7QF90</accession>
<sequence length="116" mass="13158">MSTKKNTAPKKKRDEDSSSALAAHNEYVTNISEILKSVARNQLDEMRVMCENHRRTNSLLEELILILKNYFAVNPISSTLNQESSVQHESVEGIERVEDDIQPMRSPSPTNPAHPR</sequence>
<dbReference type="EnsemblMetazoa" id="XM_031928855">
    <property type="protein sequence ID" value="XP_031784715"/>
    <property type="gene ID" value="LOC116417171"/>
</dbReference>
<feature type="region of interest" description="Disordered" evidence="1">
    <location>
        <begin position="84"/>
        <end position="116"/>
    </location>
</feature>
<reference evidence="2" key="1">
    <citation type="submission" date="2021-01" db="UniProtKB">
        <authorList>
            <consortium name="EnsemblMetazoa"/>
        </authorList>
    </citation>
    <scope>IDENTIFICATION</scope>
</reference>
<dbReference type="Proteomes" id="UP000002358">
    <property type="component" value="Chromosome 4"/>
</dbReference>
<dbReference type="InParanoid" id="A0A7M7QF90"/>
<dbReference type="KEGG" id="nvi:116417171"/>
<protein>
    <submittedName>
        <fullName evidence="2">Uncharacterized protein</fullName>
    </submittedName>
</protein>
<evidence type="ECO:0000313" key="3">
    <source>
        <dbReference type="Proteomes" id="UP000002358"/>
    </source>
</evidence>